<dbReference type="AlphaFoldDB" id="A0A830GIS2"/>
<evidence type="ECO:0000256" key="1">
    <source>
        <dbReference type="SAM" id="Phobius"/>
    </source>
</evidence>
<organism evidence="2 3">
    <name type="scientific">Haloarcula pellucida</name>
    <dbReference type="NCBI Taxonomy" id="1427151"/>
    <lineage>
        <taxon>Archaea</taxon>
        <taxon>Methanobacteriati</taxon>
        <taxon>Methanobacteriota</taxon>
        <taxon>Stenosarchaea group</taxon>
        <taxon>Halobacteria</taxon>
        <taxon>Halobacteriales</taxon>
        <taxon>Haloarculaceae</taxon>
        <taxon>Haloarcula</taxon>
    </lineage>
</organism>
<protein>
    <recommendedName>
        <fullName evidence="4">LexA-binding, inner membrane-associated hydrolase</fullName>
    </recommendedName>
</protein>
<evidence type="ECO:0000313" key="2">
    <source>
        <dbReference type="EMBL" id="GGN89666.1"/>
    </source>
</evidence>
<evidence type="ECO:0008006" key="4">
    <source>
        <dbReference type="Google" id="ProtNLM"/>
    </source>
</evidence>
<comment type="caution">
    <text evidence="2">The sequence shown here is derived from an EMBL/GenBank/DDBJ whole genome shotgun (WGS) entry which is preliminary data.</text>
</comment>
<keyword evidence="1" id="KW-0812">Transmembrane</keyword>
<name>A0A830GIS2_9EURY</name>
<accession>A0A830GIS2</accession>
<feature type="transmembrane region" description="Helical" evidence="1">
    <location>
        <begin position="59"/>
        <end position="75"/>
    </location>
</feature>
<feature type="transmembrane region" description="Helical" evidence="1">
    <location>
        <begin position="28"/>
        <end position="47"/>
    </location>
</feature>
<feature type="transmembrane region" description="Helical" evidence="1">
    <location>
        <begin position="6"/>
        <end position="23"/>
    </location>
</feature>
<sequence>MPSLVVHYAFVGLLAATVLGAAFDRRSLLLSLVVVTIPDVDAFVALFSQFGHRTATTNLVIPAILAGVLAIDSYVREESYVRSRWGAYGVRVAWFCVVVYAVGHVLFDAVTGGANLLWPIHDEFYVFRGKLELSSQRGIVQTFVDWNTGGGANDGGGGPSLQSIGNTSTVQMDTGVDPTPGQREPENVDRIFPVARGGWQLYLLVTGTLATAARFVFGHDLPEE</sequence>
<dbReference type="EMBL" id="BMOU01000001">
    <property type="protein sequence ID" value="GGN89666.1"/>
    <property type="molecule type" value="Genomic_DNA"/>
</dbReference>
<reference evidence="2" key="1">
    <citation type="journal article" date="2014" name="Int. J. Syst. Evol. Microbiol.">
        <title>Complete genome sequence of Corynebacterium casei LMG S-19264T (=DSM 44701T), isolated from a smear-ripened cheese.</title>
        <authorList>
            <consortium name="US DOE Joint Genome Institute (JGI-PGF)"/>
            <person name="Walter F."/>
            <person name="Albersmeier A."/>
            <person name="Kalinowski J."/>
            <person name="Ruckert C."/>
        </authorList>
    </citation>
    <scope>NUCLEOTIDE SEQUENCE</scope>
    <source>
        <strain evidence="2">JCM 17820</strain>
    </source>
</reference>
<dbReference type="Proteomes" id="UP000605784">
    <property type="component" value="Unassembled WGS sequence"/>
</dbReference>
<evidence type="ECO:0000313" key="3">
    <source>
        <dbReference type="Proteomes" id="UP000605784"/>
    </source>
</evidence>
<keyword evidence="1" id="KW-0472">Membrane</keyword>
<feature type="transmembrane region" description="Helical" evidence="1">
    <location>
        <begin position="87"/>
        <end position="107"/>
    </location>
</feature>
<reference evidence="2" key="2">
    <citation type="submission" date="2020-09" db="EMBL/GenBank/DDBJ databases">
        <authorList>
            <person name="Sun Q."/>
            <person name="Ohkuma M."/>
        </authorList>
    </citation>
    <scope>NUCLEOTIDE SEQUENCE</scope>
    <source>
        <strain evidence="2">JCM 17820</strain>
    </source>
</reference>
<keyword evidence="3" id="KW-1185">Reference proteome</keyword>
<gene>
    <name evidence="2" type="ORF">GCM10009030_10610</name>
</gene>
<dbReference type="RefSeq" id="WP_188995227.1">
    <property type="nucleotide sequence ID" value="NZ_BMOU01000001.1"/>
</dbReference>
<keyword evidence="1" id="KW-1133">Transmembrane helix</keyword>
<proteinExistence type="predicted"/>